<gene>
    <name evidence="1" type="ORF">BDV30DRAFT_239062</name>
</gene>
<evidence type="ECO:0000313" key="2">
    <source>
        <dbReference type="Proteomes" id="UP000326289"/>
    </source>
</evidence>
<proteinExistence type="predicted"/>
<dbReference type="AlphaFoldDB" id="A0A5N6J2T6"/>
<accession>A0A5N6J2T6</accession>
<protein>
    <submittedName>
        <fullName evidence="1">Uncharacterized protein</fullName>
    </submittedName>
</protein>
<reference evidence="1 2" key="1">
    <citation type="submission" date="2019-04" db="EMBL/GenBank/DDBJ databases">
        <title>Fungal friends and foes A comparative genomics study of 23 Aspergillus species from section Flavi.</title>
        <authorList>
            <consortium name="DOE Joint Genome Institute"/>
            <person name="Kjaerbolling I."/>
            <person name="Vesth T.C."/>
            <person name="Frisvad J.C."/>
            <person name="Nybo J.L."/>
            <person name="Theobald S."/>
            <person name="Kildgaard S."/>
            <person name="Petersen T.I."/>
            <person name="Kuo A."/>
            <person name="Sato A."/>
            <person name="Lyhne E.K."/>
            <person name="Kogle M.E."/>
            <person name="Wiebenga A."/>
            <person name="Kun R.S."/>
            <person name="Lubbers R.J."/>
            <person name="Makela M.R."/>
            <person name="Barry K."/>
            <person name="Chovatia M."/>
            <person name="Clum A."/>
            <person name="Daum C."/>
            <person name="Haridas S."/>
            <person name="He G."/>
            <person name="LaButti K."/>
            <person name="Lipzen A."/>
            <person name="Mondo S."/>
            <person name="Pangilinan J."/>
            <person name="Riley R."/>
            <person name="Salamov A."/>
            <person name="Simmons B.A."/>
            <person name="Magnuson J.K."/>
            <person name="Henrissat B."/>
            <person name="Mortensen U.H."/>
            <person name="Larsen T.O."/>
            <person name="De vries R.P."/>
            <person name="Grigoriev I.V."/>
            <person name="Machida M."/>
            <person name="Baker S.E."/>
            <person name="Andersen M.R."/>
        </authorList>
    </citation>
    <scope>NUCLEOTIDE SEQUENCE [LARGE SCALE GENOMIC DNA]</scope>
    <source>
        <strain evidence="1 2">CBS 117635</strain>
    </source>
</reference>
<keyword evidence="2" id="KW-1185">Reference proteome</keyword>
<evidence type="ECO:0000313" key="1">
    <source>
        <dbReference type="EMBL" id="KAB8272978.1"/>
    </source>
</evidence>
<organism evidence="1 2">
    <name type="scientific">Aspergillus minisclerotigenes</name>
    <dbReference type="NCBI Taxonomy" id="656917"/>
    <lineage>
        <taxon>Eukaryota</taxon>
        <taxon>Fungi</taxon>
        <taxon>Dikarya</taxon>
        <taxon>Ascomycota</taxon>
        <taxon>Pezizomycotina</taxon>
        <taxon>Eurotiomycetes</taxon>
        <taxon>Eurotiomycetidae</taxon>
        <taxon>Eurotiales</taxon>
        <taxon>Aspergillaceae</taxon>
        <taxon>Aspergillus</taxon>
        <taxon>Aspergillus subgen. Circumdati</taxon>
    </lineage>
</organism>
<dbReference type="EMBL" id="ML732800">
    <property type="protein sequence ID" value="KAB8272978.1"/>
    <property type="molecule type" value="Genomic_DNA"/>
</dbReference>
<sequence length="185" mass="20793">MDTIEVKNVEPENPVLVRFQIPLPGQDTHAARVTQETWNTTQTDVQRTFMDYYNTGKTNAPLWLRLNLIALSYAGLSPSNHLRSVAPQPGLDADNVAVSFILPSGVKRIQQLTCEKQSNWHPNDKEAADLVVGINGTLQPGDLAYTTMQHLKQRTRESRKEGTYKILIDAERADGSKVQIRLERV</sequence>
<dbReference type="Proteomes" id="UP000326289">
    <property type="component" value="Unassembled WGS sequence"/>
</dbReference>
<name>A0A5N6J2T6_9EURO</name>